<proteinExistence type="predicted"/>
<protein>
    <recommendedName>
        <fullName evidence="5">PNPLA domain-containing protein</fullName>
    </recommendedName>
</protein>
<dbReference type="Proteomes" id="UP001642482">
    <property type="component" value="Unassembled WGS sequence"/>
</dbReference>
<feature type="domain" description="PNPLA" evidence="5">
    <location>
        <begin position="1"/>
        <end position="178"/>
    </location>
</feature>
<evidence type="ECO:0000256" key="2">
    <source>
        <dbReference type="ARBA" id="ARBA00022963"/>
    </source>
</evidence>
<name>A0ABP0AT64_9PEZI</name>
<comment type="caution">
    <text evidence="4">Lacks conserved residue(s) required for the propagation of feature annotation.</text>
</comment>
<comment type="caution">
    <text evidence="6">The sequence shown here is derived from an EMBL/GenBank/DDBJ whole genome shotgun (WGS) entry which is preliminary data.</text>
</comment>
<dbReference type="InterPro" id="IPR002641">
    <property type="entry name" value="PNPLA_dom"/>
</dbReference>
<sequence length="315" mass="34914">MDKINSDSPPKPCDYFDMIGGTGTGGLIAIMLGRLGMSVTECITAYTDLCDRAFVTSGRPINMDQNVQGRLSSEELEKAIKAIVTGCGLPENELLKDTKSACKVFVCAFSKETSQPVCFTSYKSPRHIGDLVDITTIWQACRATCASVPLFEPISIGPDNEQFIDCALGYNNPINIMWTEFQDAVERNNGGHRHPRLQCLVSIGSGSLGVEPVLDENSLLAMLRRISLQTDQTAETFQRNNATLRAEGRYYRFNVTHGLERIGVEESSRRREVAAAARNYISSDTVFEMITRCVQSLTSSFVEDRIDHVATIQYR</sequence>
<keyword evidence="7" id="KW-1185">Reference proteome</keyword>
<evidence type="ECO:0000256" key="3">
    <source>
        <dbReference type="ARBA" id="ARBA00023098"/>
    </source>
</evidence>
<dbReference type="PANTHER" id="PTHR24185:SF1">
    <property type="entry name" value="CALCIUM-INDEPENDENT PHOSPHOLIPASE A2-GAMMA"/>
    <property type="match status" value="1"/>
</dbReference>
<keyword evidence="2" id="KW-0442">Lipid degradation</keyword>
<dbReference type="SUPFAM" id="SSF52151">
    <property type="entry name" value="FabD/lysophospholipase-like"/>
    <property type="match status" value="1"/>
</dbReference>
<dbReference type="PROSITE" id="PS51635">
    <property type="entry name" value="PNPLA"/>
    <property type="match status" value="1"/>
</dbReference>
<dbReference type="InterPro" id="IPR016035">
    <property type="entry name" value="Acyl_Trfase/lysoPLipase"/>
</dbReference>
<accession>A0ABP0AT64</accession>
<gene>
    <name evidence="6" type="ORF">SEUCBS140593_000831</name>
</gene>
<reference evidence="6 7" key="1">
    <citation type="submission" date="2024-01" db="EMBL/GenBank/DDBJ databases">
        <authorList>
            <person name="Allen C."/>
            <person name="Tagirdzhanova G."/>
        </authorList>
    </citation>
    <scope>NUCLEOTIDE SEQUENCE [LARGE SCALE GENOMIC DNA]</scope>
</reference>
<keyword evidence="3" id="KW-0443">Lipid metabolism</keyword>
<evidence type="ECO:0000256" key="1">
    <source>
        <dbReference type="ARBA" id="ARBA00022801"/>
    </source>
</evidence>
<dbReference type="PANTHER" id="PTHR24185">
    <property type="entry name" value="CALCIUM-INDEPENDENT PHOSPHOLIPASE A2-GAMMA"/>
    <property type="match status" value="1"/>
</dbReference>
<dbReference type="Gene3D" id="3.40.1090.10">
    <property type="entry name" value="Cytosolic phospholipase A2 catalytic domain"/>
    <property type="match status" value="1"/>
</dbReference>
<evidence type="ECO:0000313" key="7">
    <source>
        <dbReference type="Proteomes" id="UP001642482"/>
    </source>
</evidence>
<evidence type="ECO:0000256" key="4">
    <source>
        <dbReference type="PROSITE-ProRule" id="PRU01161"/>
    </source>
</evidence>
<organism evidence="6 7">
    <name type="scientific">Sporothrix eucalyptigena</name>
    <dbReference type="NCBI Taxonomy" id="1812306"/>
    <lineage>
        <taxon>Eukaryota</taxon>
        <taxon>Fungi</taxon>
        <taxon>Dikarya</taxon>
        <taxon>Ascomycota</taxon>
        <taxon>Pezizomycotina</taxon>
        <taxon>Sordariomycetes</taxon>
        <taxon>Sordariomycetidae</taxon>
        <taxon>Ophiostomatales</taxon>
        <taxon>Ophiostomataceae</taxon>
        <taxon>Sporothrix</taxon>
    </lineage>
</organism>
<keyword evidence="1" id="KW-0378">Hydrolase</keyword>
<evidence type="ECO:0000259" key="5">
    <source>
        <dbReference type="PROSITE" id="PS51635"/>
    </source>
</evidence>
<dbReference type="Pfam" id="PF01734">
    <property type="entry name" value="Patatin"/>
    <property type="match status" value="1"/>
</dbReference>
<evidence type="ECO:0000313" key="6">
    <source>
        <dbReference type="EMBL" id="CAK7210459.1"/>
    </source>
</evidence>
<dbReference type="EMBL" id="CAWUHD010000005">
    <property type="protein sequence ID" value="CAK7210459.1"/>
    <property type="molecule type" value="Genomic_DNA"/>
</dbReference>